<dbReference type="CDD" id="cd24007">
    <property type="entry name" value="ASKHA_NBD_eukNAGK-like"/>
    <property type="match status" value="1"/>
</dbReference>
<dbReference type="InterPro" id="IPR043129">
    <property type="entry name" value="ATPase_NBD"/>
</dbReference>
<keyword evidence="2" id="KW-0808">Transferase</keyword>
<dbReference type="SUPFAM" id="SSF53067">
    <property type="entry name" value="Actin-like ATPase domain"/>
    <property type="match status" value="2"/>
</dbReference>
<name>A0A3T1DDX8_9BACL</name>
<evidence type="ECO:0000313" key="2">
    <source>
        <dbReference type="EMBL" id="BBI36302.1"/>
    </source>
</evidence>
<evidence type="ECO:0000259" key="1">
    <source>
        <dbReference type="Pfam" id="PF01869"/>
    </source>
</evidence>
<dbReference type="PANTHER" id="PTHR43190">
    <property type="entry name" value="N-ACETYL-D-GLUCOSAMINE KINASE"/>
    <property type="match status" value="1"/>
</dbReference>
<sequence>MKYYLGVDGGGSKTYTLIVDEQGVIVGKGHSGNGNHQNDYEVAKHNIRESVEMALLNAGLAREDIEFAYFGLAGADREIDYKILRPMIAELGFAKHEINCDTMIALRAGTNRPYGVVLICGTGTNSAGVNAQGQFFQCGGFSYQFGDFGGGGTLCVEAFRAVIRAWDGRERPTLLTELLLKDLEYNSVQDMYDDYLDHNKMPPIRLAKLLFQAANQGDEVAKDILRDQGIELGKQAQAVIKKLGMENESFDVVLAGSIITRGEGDFVRAYIEQAVQGISPHAGIVKLGLEPVIGAVWLAVEASGIELPDVIYNRLRTVSDYSLV</sequence>
<dbReference type="InterPro" id="IPR002731">
    <property type="entry name" value="ATPase_BadF"/>
</dbReference>
<dbReference type="EMBL" id="AP019400">
    <property type="protein sequence ID" value="BBI36302.1"/>
    <property type="molecule type" value="Genomic_DNA"/>
</dbReference>
<protein>
    <submittedName>
        <fullName evidence="2">Kinase</fullName>
    </submittedName>
</protein>
<accession>A0A3T1DDX8</accession>
<dbReference type="InterPro" id="IPR052519">
    <property type="entry name" value="Euk-type_GlcNAc_Kinase"/>
</dbReference>
<dbReference type="RefSeq" id="WP_130615681.1">
    <property type="nucleotide sequence ID" value="NZ_AP019400.1"/>
</dbReference>
<reference evidence="2 3" key="1">
    <citation type="submission" date="2019-01" db="EMBL/GenBank/DDBJ databases">
        <title>Complete genome sequence of Cohnella hallensis HS21 isolated from Korean fir (Abies koreana) rhizospheric soil.</title>
        <authorList>
            <person name="Jiang L."/>
            <person name="Kang S.W."/>
            <person name="Kim S."/>
            <person name="Jung J."/>
            <person name="Kim C.Y."/>
            <person name="Kim D.H."/>
            <person name="Kim S.W."/>
            <person name="Lee J."/>
        </authorList>
    </citation>
    <scope>NUCLEOTIDE SEQUENCE [LARGE SCALE GENOMIC DNA]</scope>
    <source>
        <strain evidence="2 3">HS21</strain>
    </source>
</reference>
<dbReference type="GO" id="GO:0016301">
    <property type="term" value="F:kinase activity"/>
    <property type="evidence" value="ECO:0007669"/>
    <property type="project" value="UniProtKB-KW"/>
</dbReference>
<evidence type="ECO:0000313" key="3">
    <source>
        <dbReference type="Proteomes" id="UP000289856"/>
    </source>
</evidence>
<proteinExistence type="predicted"/>
<dbReference type="OrthoDB" id="9772633at2"/>
<dbReference type="PANTHER" id="PTHR43190:SF3">
    <property type="entry name" value="N-ACETYL-D-GLUCOSAMINE KINASE"/>
    <property type="match status" value="1"/>
</dbReference>
<dbReference type="KEGG" id="cohn:KCTCHS21_57010"/>
<keyword evidence="3" id="KW-1185">Reference proteome</keyword>
<keyword evidence="2" id="KW-0418">Kinase</keyword>
<dbReference type="Proteomes" id="UP000289856">
    <property type="component" value="Chromosome"/>
</dbReference>
<dbReference type="Gene3D" id="3.30.420.40">
    <property type="match status" value="2"/>
</dbReference>
<feature type="domain" description="ATPase BadF/BadG/BcrA/BcrD type" evidence="1">
    <location>
        <begin position="5"/>
        <end position="299"/>
    </location>
</feature>
<dbReference type="Pfam" id="PF01869">
    <property type="entry name" value="BcrAD_BadFG"/>
    <property type="match status" value="1"/>
</dbReference>
<gene>
    <name evidence="2" type="ORF">KCTCHS21_57010</name>
</gene>
<dbReference type="AlphaFoldDB" id="A0A3T1DDX8"/>
<organism evidence="2 3">
    <name type="scientific">Cohnella abietis</name>
    <dbReference type="NCBI Taxonomy" id="2507935"/>
    <lineage>
        <taxon>Bacteria</taxon>
        <taxon>Bacillati</taxon>
        <taxon>Bacillota</taxon>
        <taxon>Bacilli</taxon>
        <taxon>Bacillales</taxon>
        <taxon>Paenibacillaceae</taxon>
        <taxon>Cohnella</taxon>
    </lineage>
</organism>